<sequence>MSTLLKAHRVRLENGRKQLAAATANAPQPSADTPIAPPDPHAAEVAVLTARVAELEAACAALERERHEAYRKGVDDGGRAADARAKRDDDARVGALSRGVQDARAALQARFASLESLALDVARAALEQIFGATERYPALIAQTIRHHVAQMEAGTVLTVDVSRADFPDDDALQPVAAAAPDSIVAAHPHLPAGACRLGLAPGRAELDLPRQCGRLLAALDRLRNDDDPHAA</sequence>
<comment type="caution">
    <text evidence="2">The sequence shown here is derived from an EMBL/GenBank/DDBJ whole genome shotgun (WGS) entry which is preliminary data.</text>
</comment>
<dbReference type="AlphaFoldDB" id="A0ABD6Q6X3"/>
<dbReference type="Proteomes" id="UP000183667">
    <property type="component" value="Unassembled WGS sequence"/>
</dbReference>
<protein>
    <recommendedName>
        <fullName evidence="4">Flagellar assembly protein FliH/Type III secretion system HrpE domain-containing protein</fullName>
    </recommendedName>
</protein>
<name>A0ABD6Q6X3_9BURK</name>
<reference evidence="3" key="1">
    <citation type="submission" date="2016-08" db="EMBL/GenBank/DDBJ databases">
        <title>Population biology and virulence potential of Burkholderia ubonensis.</title>
        <authorList>
            <person name="Price E.P."/>
            <person name="Currie B.J."/>
            <person name="Wagner D.M."/>
        </authorList>
    </citation>
    <scope>NUCLEOTIDE SEQUENCE [LARGE SCALE GENOMIC DNA]</scope>
    <source>
        <strain evidence="3">MSMB0103</strain>
    </source>
</reference>
<proteinExistence type="predicted"/>
<dbReference type="EMBL" id="MEAU01000010">
    <property type="protein sequence ID" value="OJA48989.1"/>
    <property type="molecule type" value="Genomic_DNA"/>
</dbReference>
<evidence type="ECO:0000313" key="2">
    <source>
        <dbReference type="EMBL" id="OJA48989.1"/>
    </source>
</evidence>
<feature type="region of interest" description="Disordered" evidence="1">
    <location>
        <begin position="70"/>
        <end position="89"/>
    </location>
</feature>
<organism evidence="2 3">
    <name type="scientific">Burkholderia ubonensis</name>
    <dbReference type="NCBI Taxonomy" id="101571"/>
    <lineage>
        <taxon>Bacteria</taxon>
        <taxon>Pseudomonadati</taxon>
        <taxon>Pseudomonadota</taxon>
        <taxon>Betaproteobacteria</taxon>
        <taxon>Burkholderiales</taxon>
        <taxon>Burkholderiaceae</taxon>
        <taxon>Burkholderia</taxon>
        <taxon>Burkholderia cepacia complex</taxon>
    </lineage>
</organism>
<evidence type="ECO:0008006" key="4">
    <source>
        <dbReference type="Google" id="ProtNLM"/>
    </source>
</evidence>
<evidence type="ECO:0000256" key="1">
    <source>
        <dbReference type="SAM" id="MobiDB-lite"/>
    </source>
</evidence>
<accession>A0ABD6Q6X3</accession>
<dbReference type="RefSeq" id="WP_060256208.1">
    <property type="nucleotide sequence ID" value="NZ_LPJF01000018.1"/>
</dbReference>
<evidence type="ECO:0000313" key="3">
    <source>
        <dbReference type="Proteomes" id="UP000183667"/>
    </source>
</evidence>
<gene>
    <name evidence="2" type="ORF">BGV66_07780</name>
</gene>